<accession>A0A3F2RYW9</accession>
<dbReference type="EMBL" id="MBDO02000036">
    <property type="protein sequence ID" value="RLN66450.1"/>
    <property type="molecule type" value="Genomic_DNA"/>
</dbReference>
<evidence type="ECO:0000256" key="4">
    <source>
        <dbReference type="ARBA" id="ARBA00022737"/>
    </source>
</evidence>
<evidence type="ECO:0000313" key="10">
    <source>
        <dbReference type="Proteomes" id="UP000277300"/>
    </source>
</evidence>
<dbReference type="SUPFAM" id="SSF47473">
    <property type="entry name" value="EF-hand"/>
    <property type="match status" value="1"/>
</dbReference>
<evidence type="ECO:0000259" key="7">
    <source>
        <dbReference type="PROSITE" id="PS50222"/>
    </source>
</evidence>
<evidence type="ECO:0000256" key="6">
    <source>
        <dbReference type="SAM" id="MobiDB-lite"/>
    </source>
</evidence>
<dbReference type="Proteomes" id="UP000277300">
    <property type="component" value="Unassembled WGS sequence"/>
</dbReference>
<dbReference type="OrthoDB" id="191686at2759"/>
<dbReference type="InterPro" id="IPR011992">
    <property type="entry name" value="EF-hand-dom_pair"/>
</dbReference>
<comment type="similarity">
    <text evidence="1">Belongs to the recoverin family.</text>
</comment>
<reference evidence="10 11" key="1">
    <citation type="submission" date="2018-07" db="EMBL/GenBank/DDBJ databases">
        <title>Genome sequencing of oomycete isolates from Chile give support for New Zealand origin for Phytophthora kernoviae and make available the first Nothophytophthora sp. genome.</title>
        <authorList>
            <person name="Studholme D.J."/>
            <person name="Sanfuentes E."/>
            <person name="Panda P."/>
            <person name="Hill R."/>
            <person name="Sambles C."/>
            <person name="Grant M."/>
            <person name="Williams N.M."/>
            <person name="Mcdougal R.L."/>
        </authorList>
    </citation>
    <scope>NUCLEOTIDE SEQUENCE [LARGE SCALE GENOMIC DNA]</scope>
    <source>
        <strain evidence="8">Chile6</strain>
        <strain evidence="9">Chile7</strain>
    </source>
</reference>
<keyword evidence="4" id="KW-0677">Repeat</keyword>
<dbReference type="GO" id="GO:0005509">
    <property type="term" value="F:calcium ion binding"/>
    <property type="evidence" value="ECO:0007669"/>
    <property type="project" value="InterPro"/>
</dbReference>
<name>A0A3F2RYW9_9STRA</name>
<keyword evidence="2" id="KW-0519">Myristate</keyword>
<organism evidence="8 10">
    <name type="scientific">Phytophthora kernoviae</name>
    <dbReference type="NCBI Taxonomy" id="325452"/>
    <lineage>
        <taxon>Eukaryota</taxon>
        <taxon>Sar</taxon>
        <taxon>Stramenopiles</taxon>
        <taxon>Oomycota</taxon>
        <taxon>Peronosporomycetes</taxon>
        <taxon>Peronosporales</taxon>
        <taxon>Peronosporaceae</taxon>
        <taxon>Phytophthora</taxon>
    </lineage>
</organism>
<protein>
    <recommendedName>
        <fullName evidence="7">EF-hand domain-containing protein</fullName>
    </recommendedName>
</protein>
<dbReference type="Gene3D" id="1.10.238.10">
    <property type="entry name" value="EF-hand"/>
    <property type="match status" value="1"/>
</dbReference>
<dbReference type="PANTHER" id="PTHR23055">
    <property type="entry name" value="CALCIUM BINDING PROTEINS"/>
    <property type="match status" value="1"/>
</dbReference>
<evidence type="ECO:0000313" key="9">
    <source>
        <dbReference type="EMBL" id="RLN70316.1"/>
    </source>
</evidence>
<keyword evidence="5" id="KW-0449">Lipoprotein</keyword>
<dbReference type="InterPro" id="IPR002048">
    <property type="entry name" value="EF_hand_dom"/>
</dbReference>
<dbReference type="EMBL" id="MBAD02000260">
    <property type="protein sequence ID" value="RLN70316.1"/>
    <property type="molecule type" value="Genomic_DNA"/>
</dbReference>
<evidence type="ECO:0000256" key="5">
    <source>
        <dbReference type="ARBA" id="ARBA00023288"/>
    </source>
</evidence>
<dbReference type="PANTHER" id="PTHR23055:SF178">
    <property type="entry name" value="NEUROCALCIN HOMOLOG"/>
    <property type="match status" value="1"/>
</dbReference>
<evidence type="ECO:0000256" key="3">
    <source>
        <dbReference type="ARBA" id="ARBA00022723"/>
    </source>
</evidence>
<proteinExistence type="inferred from homology"/>
<dbReference type="AlphaFoldDB" id="A0A3F2RYW9"/>
<evidence type="ECO:0000256" key="1">
    <source>
        <dbReference type="ARBA" id="ARBA00006049"/>
    </source>
</evidence>
<dbReference type="PROSITE" id="PS50222">
    <property type="entry name" value="EF_HAND_2"/>
    <property type="match status" value="1"/>
</dbReference>
<dbReference type="Proteomes" id="UP000284657">
    <property type="component" value="Unassembled WGS sequence"/>
</dbReference>
<evidence type="ECO:0000313" key="8">
    <source>
        <dbReference type="EMBL" id="RLN66450.1"/>
    </source>
</evidence>
<gene>
    <name evidence="9" type="ORF">BBJ29_002298</name>
    <name evidence="8" type="ORF">BBP00_00002219</name>
</gene>
<evidence type="ECO:0000313" key="11">
    <source>
        <dbReference type="Proteomes" id="UP000284657"/>
    </source>
</evidence>
<evidence type="ECO:0000256" key="2">
    <source>
        <dbReference type="ARBA" id="ARBA00022707"/>
    </source>
</evidence>
<dbReference type="InterPro" id="IPR028846">
    <property type="entry name" value="Recoverin"/>
</dbReference>
<sequence length="294" mass="32075">MGNMMSMGAHSGDVGAGSVDEYVARLSDVEIKRYTDGYRRICRVEGASNASSSSASLAPRSSSSASNGSNSNLTGTVPLSTIGDSSQGPLLTKKLFRNKVLGSFTMIPHSLSDRLFEVLDTEHSGELNLGDLLSGLAWLKHGTYEEQVQLLFIIYDLDGAGEVSREVLDRFMDVIYGRKRARNNSTVKFLDKVFNGRTALDAHEFQQIIQEKDERGDALLVKWLAVLAAKIGIEDDPQILALEKTYNPVAIRRRIAQATSFSLPEVTALERQFQKIFDPKGGAKLEPSGSGMVA</sequence>
<feature type="region of interest" description="Disordered" evidence="6">
    <location>
        <begin position="51"/>
        <end position="72"/>
    </location>
</feature>
<feature type="domain" description="EF-hand" evidence="7">
    <location>
        <begin position="143"/>
        <end position="178"/>
    </location>
</feature>
<comment type="caution">
    <text evidence="8">The sequence shown here is derived from an EMBL/GenBank/DDBJ whole genome shotgun (WGS) entry which is preliminary data.</text>
</comment>
<keyword evidence="3" id="KW-0479">Metal-binding</keyword>